<keyword evidence="2" id="KW-1133">Transmembrane helix</keyword>
<evidence type="ECO:0000256" key="2">
    <source>
        <dbReference type="SAM" id="Phobius"/>
    </source>
</evidence>
<gene>
    <name evidence="3" type="ORF">CO161_05140</name>
</gene>
<proteinExistence type="predicted"/>
<protein>
    <submittedName>
        <fullName evidence="3">Uncharacterized protein</fullName>
    </submittedName>
</protein>
<dbReference type="Proteomes" id="UP000229026">
    <property type="component" value="Unassembled WGS sequence"/>
</dbReference>
<reference evidence="4" key="1">
    <citation type="submission" date="2017-09" db="EMBL/GenBank/DDBJ databases">
        <title>Depth-based differentiation of microbial function through sediment-hosted aquifers and enrichment of novel symbionts in the deep terrestrial subsurface.</title>
        <authorList>
            <person name="Probst A.J."/>
            <person name="Ladd B."/>
            <person name="Jarett J.K."/>
            <person name="Geller-Mcgrath D.E."/>
            <person name="Sieber C.M.K."/>
            <person name="Emerson J.B."/>
            <person name="Anantharaman K."/>
            <person name="Thomas B.C."/>
            <person name="Malmstrom R."/>
            <person name="Stieglmeier M."/>
            <person name="Klingl A."/>
            <person name="Woyke T."/>
            <person name="Ryan C.M."/>
            <person name="Banfield J.F."/>
        </authorList>
    </citation>
    <scope>NUCLEOTIDE SEQUENCE [LARGE SCALE GENOMIC DNA]</scope>
</reference>
<feature type="non-terminal residue" evidence="3">
    <location>
        <position position="1"/>
    </location>
</feature>
<feature type="compositionally biased region" description="Basic and acidic residues" evidence="1">
    <location>
        <begin position="33"/>
        <end position="47"/>
    </location>
</feature>
<evidence type="ECO:0000313" key="4">
    <source>
        <dbReference type="Proteomes" id="UP000229026"/>
    </source>
</evidence>
<keyword evidence="2" id="KW-0472">Membrane</keyword>
<comment type="caution">
    <text evidence="3">The sequence shown here is derived from an EMBL/GenBank/DDBJ whole genome shotgun (WGS) entry which is preliminary data.</text>
</comment>
<keyword evidence="2" id="KW-0812">Transmembrane</keyword>
<dbReference type="AlphaFoldDB" id="A0A2M7YI88"/>
<feature type="transmembrane region" description="Helical" evidence="2">
    <location>
        <begin position="110"/>
        <end position="126"/>
    </location>
</feature>
<evidence type="ECO:0000256" key="1">
    <source>
        <dbReference type="SAM" id="MobiDB-lite"/>
    </source>
</evidence>
<evidence type="ECO:0000313" key="3">
    <source>
        <dbReference type="EMBL" id="PJA62694.1"/>
    </source>
</evidence>
<feature type="transmembrane region" description="Helical" evidence="2">
    <location>
        <begin position="132"/>
        <end position="148"/>
    </location>
</feature>
<name>A0A2M7YI88_9BACT</name>
<organism evidence="3 4">
    <name type="scientific">Candidatus Portnoybacteria bacterium CG_4_9_14_3_um_filter_44_9</name>
    <dbReference type="NCBI Taxonomy" id="1974806"/>
    <lineage>
        <taxon>Bacteria</taxon>
        <taxon>Candidatus Portnoyibacteriota</taxon>
    </lineage>
</organism>
<accession>A0A2M7YI88</accession>
<dbReference type="EMBL" id="PFWH01000172">
    <property type="protein sequence ID" value="PJA62694.1"/>
    <property type="molecule type" value="Genomic_DNA"/>
</dbReference>
<feature type="compositionally biased region" description="Basic and acidic residues" evidence="1">
    <location>
        <begin position="58"/>
        <end position="88"/>
    </location>
</feature>
<feature type="region of interest" description="Disordered" evidence="1">
    <location>
        <begin position="33"/>
        <end position="89"/>
    </location>
</feature>
<sequence>PPTADPPLAENRDSKFTIMTNILDLKNKNIFRDKAKPEREPAEKLTRTSESPWAVEETAEKTKSVAKKMELGDMQKPEAARKNDDSAKDNSPLLEWVAPEFIKYYKEPEWFMVGGLVVFGLLLFALFTKNFIFALIIILASFTIFIWTQKEPKKIAFSITPKGIMINKKNLLVFDDLKSFWVFNEPSETKYISIESKKVFMPRIAIPLGEQRPEEIRQVLSKFLPEKEQEKSLIDAMGKHFRY</sequence>